<evidence type="ECO:0008006" key="3">
    <source>
        <dbReference type="Google" id="ProtNLM"/>
    </source>
</evidence>
<proteinExistence type="predicted"/>
<protein>
    <recommendedName>
        <fullName evidence="3">Alpha/beta hydrolase</fullName>
    </recommendedName>
</protein>
<comment type="caution">
    <text evidence="1">The sequence shown here is derived from an EMBL/GenBank/DDBJ whole genome shotgun (WGS) entry which is preliminary data.</text>
</comment>
<accession>A0A3D8J906</accession>
<gene>
    <name evidence="1" type="ORF">CQA66_01365</name>
</gene>
<evidence type="ECO:0000313" key="1">
    <source>
        <dbReference type="EMBL" id="RDU73344.1"/>
    </source>
</evidence>
<dbReference type="EMBL" id="NXLW01000002">
    <property type="protein sequence ID" value="RDU73344.1"/>
    <property type="molecule type" value="Genomic_DNA"/>
</dbReference>
<dbReference type="SUPFAM" id="SSF53474">
    <property type="entry name" value="alpha/beta-Hydrolases"/>
    <property type="match status" value="1"/>
</dbReference>
<sequence length="237" mass="27099">MNLCNATQQSLQIILDSHIDSLNVNSMCKKIDLSDKLQYGDIIEPQHIVIFIGGFCDSLHRTMFETFCAFIHSCYNTFYKKHKRTANNIPIAPCTMYTTFNCYSFLHSFLHSLLQYGLQISIIAHSWGAKNILRLCLHENYAIDNLLTLDCVGHFAITHRPNRIVHWENIFIEEYFELYHRSNLAALLGGAKGSIAFADDNIPITYPANHASVTSMLEKSKLFKAIPQELVQIKKNL</sequence>
<dbReference type="InterPro" id="IPR029058">
    <property type="entry name" value="AB_hydrolase_fold"/>
</dbReference>
<reference evidence="1 2" key="1">
    <citation type="submission" date="2018-04" db="EMBL/GenBank/DDBJ databases">
        <title>Novel Campyloabacter and Helicobacter Species and Strains.</title>
        <authorList>
            <person name="Mannion A.J."/>
            <person name="Shen Z."/>
            <person name="Fox J.G."/>
        </authorList>
    </citation>
    <scope>NUCLEOTIDE SEQUENCE [LARGE SCALE GENOMIC DNA]</scope>
    <source>
        <strain evidence="1 2">MIT 97-5075</strain>
    </source>
</reference>
<organism evidence="1 2">
    <name type="scientific">Helicobacter aurati</name>
    <dbReference type="NCBI Taxonomy" id="137778"/>
    <lineage>
        <taxon>Bacteria</taxon>
        <taxon>Pseudomonadati</taxon>
        <taxon>Campylobacterota</taxon>
        <taxon>Epsilonproteobacteria</taxon>
        <taxon>Campylobacterales</taxon>
        <taxon>Helicobacteraceae</taxon>
        <taxon>Helicobacter</taxon>
    </lineage>
</organism>
<evidence type="ECO:0000313" key="2">
    <source>
        <dbReference type="Proteomes" id="UP000256424"/>
    </source>
</evidence>
<dbReference type="AlphaFoldDB" id="A0A3D8J906"/>
<name>A0A3D8J906_9HELI</name>
<keyword evidence="2" id="KW-1185">Reference proteome</keyword>
<dbReference type="Proteomes" id="UP000256424">
    <property type="component" value="Unassembled WGS sequence"/>
</dbReference>